<dbReference type="Proteomes" id="UP001159364">
    <property type="component" value="Linkage Group LG02"/>
</dbReference>
<keyword evidence="1" id="KW-0472">Membrane</keyword>
<name>A0AAV8U128_9ROSI</name>
<protein>
    <submittedName>
        <fullName evidence="2">Uncharacterized protein</fullName>
    </submittedName>
</protein>
<comment type="caution">
    <text evidence="2">The sequence shown here is derived from an EMBL/GenBank/DDBJ whole genome shotgun (WGS) entry which is preliminary data.</text>
</comment>
<feature type="transmembrane region" description="Helical" evidence="1">
    <location>
        <begin position="151"/>
        <end position="168"/>
    </location>
</feature>
<accession>A0AAV8U128</accession>
<proteinExistence type="predicted"/>
<feature type="transmembrane region" description="Helical" evidence="1">
    <location>
        <begin position="175"/>
        <end position="193"/>
    </location>
</feature>
<evidence type="ECO:0000313" key="2">
    <source>
        <dbReference type="EMBL" id="KAJ8772982.1"/>
    </source>
</evidence>
<feature type="transmembrane region" description="Helical" evidence="1">
    <location>
        <begin position="127"/>
        <end position="145"/>
    </location>
</feature>
<organism evidence="2 3">
    <name type="scientific">Erythroxylum novogranatense</name>
    <dbReference type="NCBI Taxonomy" id="1862640"/>
    <lineage>
        <taxon>Eukaryota</taxon>
        <taxon>Viridiplantae</taxon>
        <taxon>Streptophyta</taxon>
        <taxon>Embryophyta</taxon>
        <taxon>Tracheophyta</taxon>
        <taxon>Spermatophyta</taxon>
        <taxon>Magnoliopsida</taxon>
        <taxon>eudicotyledons</taxon>
        <taxon>Gunneridae</taxon>
        <taxon>Pentapetalae</taxon>
        <taxon>rosids</taxon>
        <taxon>fabids</taxon>
        <taxon>Malpighiales</taxon>
        <taxon>Erythroxylaceae</taxon>
        <taxon>Erythroxylum</taxon>
    </lineage>
</organism>
<evidence type="ECO:0000313" key="3">
    <source>
        <dbReference type="Proteomes" id="UP001159364"/>
    </source>
</evidence>
<dbReference type="AlphaFoldDB" id="A0AAV8U128"/>
<keyword evidence="1" id="KW-1133">Transmembrane helix</keyword>
<keyword evidence="3" id="KW-1185">Reference proteome</keyword>
<reference evidence="2 3" key="1">
    <citation type="submission" date="2021-09" db="EMBL/GenBank/DDBJ databases">
        <title>Genomic insights and catalytic innovation underlie evolution of tropane alkaloids biosynthesis.</title>
        <authorList>
            <person name="Wang Y.-J."/>
            <person name="Tian T."/>
            <person name="Huang J.-P."/>
            <person name="Huang S.-X."/>
        </authorList>
    </citation>
    <scope>NUCLEOTIDE SEQUENCE [LARGE SCALE GENOMIC DNA]</scope>
    <source>
        <strain evidence="2">KIB-2018</strain>
        <tissue evidence="2">Leaf</tissue>
    </source>
</reference>
<keyword evidence="1" id="KW-0812">Transmembrane</keyword>
<evidence type="ECO:0000256" key="1">
    <source>
        <dbReference type="SAM" id="Phobius"/>
    </source>
</evidence>
<gene>
    <name evidence="2" type="ORF">K2173_028159</name>
</gene>
<dbReference type="EMBL" id="JAIWQS010000002">
    <property type="protein sequence ID" value="KAJ8772982.1"/>
    <property type="molecule type" value="Genomic_DNA"/>
</dbReference>
<sequence>MAKTIRFLPQPLLLKRSILLNHPQNILLAPNSRFSPSYSLLSHETAILKPIICARNRRRESRLLKLRRILPKLLPIIAPSLKILPELLDLATEEIFAHDAAEGLLVLWKSFGAKRIHFWRRKGKRKFGSFGVFLLVGLGLFFLLFGRDIKSNLLARTVALVLIGVALTKTWRNGVKNWILGFCFLVALTSLGLKRG</sequence>